<dbReference type="RefSeq" id="YP_009333324.1">
    <property type="nucleotide sequence ID" value="NC_032490.1"/>
</dbReference>
<feature type="transmembrane region" description="Helical" evidence="1">
    <location>
        <begin position="420"/>
        <end position="441"/>
    </location>
</feature>
<evidence type="ECO:0000313" key="3">
    <source>
        <dbReference type="Proteomes" id="UP000203544"/>
    </source>
</evidence>
<dbReference type="Proteomes" id="UP000203544">
    <property type="component" value="Segment"/>
</dbReference>
<organism evidence="2 3">
    <name type="scientific">Beihai hermit crab virus 4</name>
    <dbReference type="NCBI Taxonomy" id="1922391"/>
    <lineage>
        <taxon>Viruses</taxon>
        <taxon>Riboviria</taxon>
        <taxon>Orthornavirae</taxon>
        <taxon>Pisuviricota</taxon>
        <taxon>Pisoniviricetes</taxon>
        <taxon>Nidovirales</taxon>
        <taxon>Ronidovirineae</taxon>
        <taxon>Euroniviridae</taxon>
        <taxon>Ceronivirinae</taxon>
        <taxon>Paguronivirus</taxon>
        <taxon>Behecravirus</taxon>
        <taxon>Paguronivirus eremitae</taxon>
        <taxon>Paguronivirus 1</taxon>
    </lineage>
</organism>
<feature type="transmembrane region" description="Helical" evidence="1">
    <location>
        <begin position="453"/>
        <end position="471"/>
    </location>
</feature>
<dbReference type="KEGG" id="vg:30745583"/>
<dbReference type="GeneID" id="30745583"/>
<accession>A0A1L3KIP8</accession>
<name>A0A1L3KIP8_9NIDO</name>
<evidence type="ECO:0000313" key="2">
    <source>
        <dbReference type="EMBL" id="APG77308.1"/>
    </source>
</evidence>
<sequence length="537" mass="61396">MIKTLFFIVLLHTCLAKPNYKVVSRRMTKYPDHRTASDGANVPNYREVGIPPQELTFLVGKDYNHDTIEHLVYTLQNHSYAIYDELPKMAEWLPVCFARYQSSNAYDTYFSGSYVCSEVDEYSMSVRTLNGNFINRISGGIAHGIRPDMIQNVHPQLCRFRPRTHVATGLPEIGCYDIGVDDTLKFIGSTADQQICDLEFVYRDPYTYETVYTTRCLGPGKIINSVGNTTDVHIPYVTQYKPIDDEIPNFIMRLSDSAHHGMEGQFINDHDTSKPYGFVAGIYGDEHSERFCYKRGLEVIKSTNRVRVCAWLIGKVLNENNKLIKFFDCKRVSGKPYLKDCKAPPFHFASVLSGIGSMSLEGISVKHKGNPYIYAFPEEWMSDWLAENLRTATMMRRKSTDKLLETGPWKATLSFFVTIWVFWLIILAILMGLALIEYIITISTHKGIDKVQALAGTVFVSALQSTGYFMYDYKPMFALKSAEIDKQSKRMAERFKDRRMGLAFLSLLMPIYIITIFVLGLTSLVRTSRKQQKVRTK</sequence>
<reference evidence="2 3" key="1">
    <citation type="journal article" date="2016" name="Nature">
        <title>Redefining the invertebrate RNA virosphere.</title>
        <authorList>
            <person name="Shi M."/>
            <person name="Lin X.D."/>
            <person name="Tian J.H."/>
            <person name="Chen L.J."/>
            <person name="Chen X."/>
            <person name="Li C.X."/>
            <person name="Qin X.C."/>
            <person name="Li J."/>
            <person name="Cao J.P."/>
            <person name="Eden J.S."/>
            <person name="Buchmann J."/>
            <person name="Wang W."/>
            <person name="Xu J."/>
            <person name="Holmes E.C."/>
            <person name="Zhang Y.Z."/>
        </authorList>
    </citation>
    <scope>NUCLEOTIDE SEQUENCE [LARGE SCALE GENOMIC DNA]</scope>
    <source>
        <strain evidence="2 3">BHJJX25971</strain>
    </source>
</reference>
<keyword evidence="1" id="KW-0472">Membrane</keyword>
<keyword evidence="3" id="KW-1185">Reference proteome</keyword>
<proteinExistence type="predicted"/>
<dbReference type="EMBL" id="KX883627">
    <property type="protein sequence ID" value="APG77308.1"/>
    <property type="molecule type" value="Genomic_RNA"/>
</dbReference>
<evidence type="ECO:0000256" key="1">
    <source>
        <dbReference type="SAM" id="Phobius"/>
    </source>
</evidence>
<protein>
    <submittedName>
        <fullName evidence="2">Putative glycoprotein 1</fullName>
    </submittedName>
</protein>
<keyword evidence="1" id="KW-1133">Transmembrane helix</keyword>
<keyword evidence="1" id="KW-0812">Transmembrane</keyword>
<feature type="transmembrane region" description="Helical" evidence="1">
    <location>
        <begin position="500"/>
        <end position="525"/>
    </location>
</feature>